<protein>
    <recommendedName>
        <fullName evidence="5">Gingipain domain-containing protein</fullName>
    </recommendedName>
</protein>
<dbReference type="AlphaFoldDB" id="A0A7C0ZHJ4"/>
<proteinExistence type="predicted"/>
<name>A0A7C0ZHJ4_UNCW3</name>
<dbReference type="InterPro" id="IPR013783">
    <property type="entry name" value="Ig-like_fold"/>
</dbReference>
<dbReference type="Proteomes" id="UP000885847">
    <property type="component" value="Unassembled WGS sequence"/>
</dbReference>
<dbReference type="InterPro" id="IPR012600">
    <property type="entry name" value="Propeptide_C25"/>
</dbReference>
<feature type="domain" description="Gingipain" evidence="2">
    <location>
        <begin position="227"/>
        <end position="605"/>
    </location>
</feature>
<evidence type="ECO:0000259" key="2">
    <source>
        <dbReference type="Pfam" id="PF01364"/>
    </source>
</evidence>
<dbReference type="Gene3D" id="3.40.50.10390">
    <property type="entry name" value="Gingipain r, domain 1"/>
    <property type="match status" value="1"/>
</dbReference>
<dbReference type="SUPFAM" id="SSF52129">
    <property type="entry name" value="Caspase-like"/>
    <property type="match status" value="1"/>
</dbReference>
<dbReference type="Gene3D" id="2.60.40.3800">
    <property type="match status" value="1"/>
</dbReference>
<dbReference type="GO" id="GO:0006508">
    <property type="term" value="P:proteolysis"/>
    <property type="evidence" value="ECO:0007669"/>
    <property type="project" value="InterPro"/>
</dbReference>
<accession>A0A7C0ZHJ4</accession>
<feature type="non-terminal residue" evidence="4">
    <location>
        <position position="774"/>
    </location>
</feature>
<dbReference type="Gene3D" id="2.60.40.10">
    <property type="entry name" value="Immunoglobulins"/>
    <property type="match status" value="1"/>
</dbReference>
<reference evidence="4" key="1">
    <citation type="journal article" date="2020" name="mSystems">
        <title>Genome- and Community-Level Interaction Insights into Carbon Utilization and Element Cycling Functions of Hydrothermarchaeota in Hydrothermal Sediment.</title>
        <authorList>
            <person name="Zhou Z."/>
            <person name="Liu Y."/>
            <person name="Xu W."/>
            <person name="Pan J."/>
            <person name="Luo Z.H."/>
            <person name="Li M."/>
        </authorList>
    </citation>
    <scope>NUCLEOTIDE SEQUENCE [LARGE SCALE GENOMIC DNA]</scope>
    <source>
        <strain evidence="4">HyVt-102</strain>
    </source>
</reference>
<dbReference type="InterPro" id="IPR029031">
    <property type="entry name" value="Gingipain_N_sf"/>
</dbReference>
<gene>
    <name evidence="4" type="ORF">ENF18_04645</name>
</gene>
<dbReference type="Pfam" id="PF08126">
    <property type="entry name" value="Propeptide_C25"/>
    <property type="match status" value="1"/>
</dbReference>
<dbReference type="Pfam" id="PF01364">
    <property type="entry name" value="Peptidase_C25"/>
    <property type="match status" value="1"/>
</dbReference>
<evidence type="ECO:0000313" key="4">
    <source>
        <dbReference type="EMBL" id="HDI83063.1"/>
    </source>
</evidence>
<evidence type="ECO:0000256" key="1">
    <source>
        <dbReference type="ARBA" id="ARBA00022729"/>
    </source>
</evidence>
<dbReference type="InterPro" id="IPR001769">
    <property type="entry name" value="Gingipain"/>
</dbReference>
<organism evidence="4">
    <name type="scientific">candidate division WOR-3 bacterium</name>
    <dbReference type="NCBI Taxonomy" id="2052148"/>
    <lineage>
        <taxon>Bacteria</taxon>
        <taxon>Bacteria division WOR-3</taxon>
    </lineage>
</organism>
<sequence>MRRFVLVLLVLGLVLIGGNLQFTLEFSRGDLVFSKAGTYDVVEMQGYPCITEPGKPRLPVVIKRVLIPSDAVPVGVKIVDIETEEISGEYYIYPAQPDVPLPMPGKEFKVKEYGPDEAVYNSRGLFPGEVIEITGSGRKNGYRLVHVRIYPLRYIPVERKLVLVKRIRFEVEYVEGKESGYVPNEKIREEAGRYVKKLVINPEDVERFAPVVVKRPPVLLDPGDYEYVIITNDAMASTFQTLADWKTKKGVPATVVTVSWIESNYSGYDTQEKIKNFIIDAYNTWGTKYVLLGGQADDRNAGQNIVPAREAYYTNSGVGAYPDEDTIPSDLYYADLDNLWDANNNHVWGELSDNVDMYADVYVGRMPVLNSTQAQAFINKVLTYEKNPPTDYLTKLMLPTGILWSSYEERPMQDSIARMTPTPPWFDAKMYERNNALSEQAMIDSMNAGYAMGHWEGHGNETGIYYNGGYTPYLTSSDADGLTNGDRVGIAASIACFVGAWDEVSGGDCFAEHLVLNANGGLVAVMMNSRYGWGAYVGGYVPGPSERLDTTFFAGIFEQNIYHLGDALFYSKDTWVPYADSGNQYDKQRWCIYELNLLGDPEMPLWTDTPENMSISCSPDPIPLPGGNITITVTSGGSPVANALVCAMKGTEAYAKGYTNSSGQVILNVNLTSPGWLQLTATAQNKLPVEDSVEVITANKPYPVYDSSAVVAGGDDVINPGEQVNATIWVRNQGTVDASGVYGILSTTDSYVTSISQDSAWYGDISAGGKVQGV</sequence>
<dbReference type="EMBL" id="DQWE01000222">
    <property type="protein sequence ID" value="HDI83063.1"/>
    <property type="molecule type" value="Genomic_DNA"/>
</dbReference>
<keyword evidence="1" id="KW-0732">Signal</keyword>
<dbReference type="InterPro" id="IPR029030">
    <property type="entry name" value="Caspase-like_dom_sf"/>
</dbReference>
<comment type="caution">
    <text evidence="4">The sequence shown here is derived from an EMBL/GenBank/DDBJ whole genome shotgun (WGS) entry which is preliminary data.</text>
</comment>
<dbReference type="InterPro" id="IPR038490">
    <property type="entry name" value="Gingipain_propep_sf"/>
</dbReference>
<dbReference type="GO" id="GO:0004197">
    <property type="term" value="F:cysteine-type endopeptidase activity"/>
    <property type="evidence" value="ECO:0007669"/>
    <property type="project" value="InterPro"/>
</dbReference>
<evidence type="ECO:0008006" key="5">
    <source>
        <dbReference type="Google" id="ProtNLM"/>
    </source>
</evidence>
<dbReference type="Gene3D" id="3.40.50.1460">
    <property type="match status" value="1"/>
</dbReference>
<evidence type="ECO:0000259" key="3">
    <source>
        <dbReference type="Pfam" id="PF08126"/>
    </source>
</evidence>
<feature type="domain" description="Gingipain propeptide" evidence="3">
    <location>
        <begin position="22"/>
        <end position="178"/>
    </location>
</feature>